<dbReference type="Proteomes" id="UP000077271">
    <property type="component" value="Unassembled WGS sequence"/>
</dbReference>
<reference evidence="1 2" key="1">
    <citation type="submission" date="2016-01" db="EMBL/GenBank/DDBJ databases">
        <title>Investigation of taxonomic status of Bacillus aminovorans.</title>
        <authorList>
            <person name="Verma A."/>
            <person name="Pal Y."/>
            <person name="Krishnamurthi S."/>
        </authorList>
    </citation>
    <scope>NUCLEOTIDE SEQUENCE [LARGE SCALE GENOMIC DNA]</scope>
    <source>
        <strain evidence="1 2">DSM 4337</strain>
    </source>
</reference>
<evidence type="ECO:0000313" key="1">
    <source>
        <dbReference type="EMBL" id="OAH56166.1"/>
    </source>
</evidence>
<gene>
    <name evidence="1" type="ORF">AWH48_05705</name>
</gene>
<proteinExistence type="predicted"/>
<dbReference type="RefSeq" id="WP_063974977.1">
    <property type="nucleotide sequence ID" value="NZ_LQWZ01000023.1"/>
</dbReference>
<organism evidence="1 2">
    <name type="scientific">Domibacillus aminovorans</name>
    <dbReference type="NCBI Taxonomy" id="29332"/>
    <lineage>
        <taxon>Bacteria</taxon>
        <taxon>Bacillati</taxon>
        <taxon>Bacillota</taxon>
        <taxon>Bacilli</taxon>
        <taxon>Bacillales</taxon>
        <taxon>Bacillaceae</taxon>
        <taxon>Domibacillus</taxon>
    </lineage>
</organism>
<accession>A0A177KSW4</accession>
<dbReference type="EMBL" id="LQWZ01000023">
    <property type="protein sequence ID" value="OAH56166.1"/>
    <property type="molecule type" value="Genomic_DNA"/>
</dbReference>
<evidence type="ECO:0000313" key="2">
    <source>
        <dbReference type="Proteomes" id="UP000077271"/>
    </source>
</evidence>
<sequence length="382" mass="44735">MKDSKQLFTMVSNDAFTIGHERKLDEKELYFLVYTVIMRNELGASWISHDLVQHTTNLLNDKTSSRHIAKVKTIAQSLESKGYIKIVEDEDRYMRVEYIDRVNKNFTKVCHSEFERLNNPYDLYTYVSVKKWEKGAVYPYSIWCGLLGVKEKRAIAIIKDAIERKVIYKMDGNWNGMNSKDPNTYSTKPFVKKLSELEETAVAEEKSPVVQKIIEEEKVHDVLSIAEHNHQWFNKQRTDYTVDDFVVYLTTDDKKIITAAEKAIARVSKSDKGKWIMENLRSEAEAQIKRDAQKFEEAKEQELEPVAQQMIEESKDIVLLVDDVLIKYADYDKSSPPQKVFFYQVTDIQGHGYAPMFEIKNNPSNIEKYRKENGEWKHEWQL</sequence>
<dbReference type="AlphaFoldDB" id="A0A177KSW4"/>
<comment type="caution">
    <text evidence="1">The sequence shown here is derived from an EMBL/GenBank/DDBJ whole genome shotgun (WGS) entry which is preliminary data.</text>
</comment>
<protein>
    <submittedName>
        <fullName evidence="1">Uncharacterized protein</fullName>
    </submittedName>
</protein>
<name>A0A177KSW4_9BACI</name>